<proteinExistence type="predicted"/>
<organism evidence="1 2">
    <name type="scientific">Kribbella deserti</name>
    <dbReference type="NCBI Taxonomy" id="1926257"/>
    <lineage>
        <taxon>Bacteria</taxon>
        <taxon>Bacillati</taxon>
        <taxon>Actinomycetota</taxon>
        <taxon>Actinomycetes</taxon>
        <taxon>Propionibacteriales</taxon>
        <taxon>Kribbellaceae</taxon>
        <taxon>Kribbella</taxon>
    </lineage>
</organism>
<dbReference type="Gene3D" id="3.30.429.10">
    <property type="entry name" value="Macrophage Migration Inhibitory Factor"/>
    <property type="match status" value="1"/>
</dbReference>
<evidence type="ECO:0000313" key="2">
    <source>
        <dbReference type="Proteomes" id="UP001589890"/>
    </source>
</evidence>
<dbReference type="SUPFAM" id="SSF55331">
    <property type="entry name" value="Tautomerase/MIF"/>
    <property type="match status" value="1"/>
</dbReference>
<protein>
    <submittedName>
        <fullName evidence="1">5-carboxymethyl-2-hydroxymuconate Delta-isomerase</fullName>
    </submittedName>
</protein>
<gene>
    <name evidence="1" type="ORF">ACFFGN_00090</name>
</gene>
<dbReference type="InterPro" id="IPR004220">
    <property type="entry name" value="5-COMe_2-OHmuconate_Isoase"/>
</dbReference>
<dbReference type="Pfam" id="PF02962">
    <property type="entry name" value="CHMI"/>
    <property type="match status" value="1"/>
</dbReference>
<dbReference type="InterPro" id="IPR014347">
    <property type="entry name" value="Tautomerase/MIF_sf"/>
</dbReference>
<dbReference type="EMBL" id="JBHLTC010000001">
    <property type="protein sequence ID" value="MFC0622444.1"/>
    <property type="molecule type" value="Genomic_DNA"/>
</dbReference>
<evidence type="ECO:0000313" key="1">
    <source>
        <dbReference type="EMBL" id="MFC0622444.1"/>
    </source>
</evidence>
<dbReference type="PANTHER" id="PTHR37950">
    <property type="entry name" value="4-HYDROXYPHENYLACETATE CATABOLISM PROTEIN"/>
    <property type="match status" value="1"/>
</dbReference>
<dbReference type="Proteomes" id="UP001589890">
    <property type="component" value="Unassembled WGS sequence"/>
</dbReference>
<accession>A0ABV6QCT8</accession>
<reference evidence="1 2" key="1">
    <citation type="submission" date="2024-09" db="EMBL/GenBank/DDBJ databases">
        <authorList>
            <person name="Sun Q."/>
            <person name="Mori K."/>
        </authorList>
    </citation>
    <scope>NUCLEOTIDE SEQUENCE [LARGE SCALE GENOMIC DNA]</scope>
    <source>
        <strain evidence="1 2">CGMCC 1.15906</strain>
    </source>
</reference>
<keyword evidence="2" id="KW-1185">Reference proteome</keyword>
<dbReference type="PANTHER" id="PTHR37950:SF1">
    <property type="entry name" value="4-HYDROXYPHENYLACETATE CATABOLISM PROTEIN"/>
    <property type="match status" value="1"/>
</dbReference>
<name>A0ABV6QCT8_9ACTN</name>
<comment type="caution">
    <text evidence="1">The sequence shown here is derived from an EMBL/GenBank/DDBJ whole genome shotgun (WGS) entry which is preliminary data.</text>
</comment>
<sequence length="99" mass="10698">MPQITVEYSESLSEAFDRRALALALHHAAAELIHSAIPGFKTRFRAIDEGVIASGGSGEAMIHVELAILPGRDEETRTRLGELTLATLHDHLRPAGTNT</sequence>
<dbReference type="RefSeq" id="WP_380043096.1">
    <property type="nucleotide sequence ID" value="NZ_JBHLTC010000001.1"/>
</dbReference>